<dbReference type="Proteomes" id="UP000070501">
    <property type="component" value="Unassembled WGS sequence"/>
</dbReference>
<feature type="region of interest" description="Disordered" evidence="1">
    <location>
        <begin position="51"/>
        <end position="92"/>
    </location>
</feature>
<reference evidence="4" key="1">
    <citation type="submission" date="2016-02" db="EMBL/GenBank/DDBJ databases">
        <title>Draft genome sequence of Microdochium bolleyi, a fungal endophyte of beachgrass.</title>
        <authorList>
            <consortium name="DOE Joint Genome Institute"/>
            <person name="David A.S."/>
            <person name="May G."/>
            <person name="Haridas S."/>
            <person name="Lim J."/>
            <person name="Wang M."/>
            <person name="Labutti K."/>
            <person name="Lipzen A."/>
            <person name="Barry K."/>
            <person name="Grigoriev I.V."/>
        </authorList>
    </citation>
    <scope>NUCLEOTIDE SEQUENCE [LARGE SCALE GENOMIC DNA]</scope>
    <source>
        <strain evidence="4">J235TASD1</strain>
    </source>
</reference>
<evidence type="ECO:0008006" key="5">
    <source>
        <dbReference type="Google" id="ProtNLM"/>
    </source>
</evidence>
<proteinExistence type="predicted"/>
<accession>A0A136J732</accession>
<feature type="chain" id="PRO_5007293512" description="Secreted protein" evidence="2">
    <location>
        <begin position="23"/>
        <end position="92"/>
    </location>
</feature>
<organism evidence="3 4">
    <name type="scientific">Microdochium bolleyi</name>
    <dbReference type="NCBI Taxonomy" id="196109"/>
    <lineage>
        <taxon>Eukaryota</taxon>
        <taxon>Fungi</taxon>
        <taxon>Dikarya</taxon>
        <taxon>Ascomycota</taxon>
        <taxon>Pezizomycotina</taxon>
        <taxon>Sordariomycetes</taxon>
        <taxon>Xylariomycetidae</taxon>
        <taxon>Xylariales</taxon>
        <taxon>Microdochiaceae</taxon>
        <taxon>Microdochium</taxon>
    </lineage>
</organism>
<evidence type="ECO:0000256" key="2">
    <source>
        <dbReference type="SAM" id="SignalP"/>
    </source>
</evidence>
<feature type="signal peptide" evidence="2">
    <location>
        <begin position="1"/>
        <end position="22"/>
    </location>
</feature>
<name>A0A136J732_9PEZI</name>
<evidence type="ECO:0000313" key="4">
    <source>
        <dbReference type="Proteomes" id="UP000070501"/>
    </source>
</evidence>
<protein>
    <recommendedName>
        <fullName evidence="5">Secreted protein</fullName>
    </recommendedName>
</protein>
<evidence type="ECO:0000313" key="3">
    <source>
        <dbReference type="EMBL" id="KXJ92962.1"/>
    </source>
</evidence>
<keyword evidence="4" id="KW-1185">Reference proteome</keyword>
<dbReference type="InParanoid" id="A0A136J732"/>
<dbReference type="EMBL" id="KQ964248">
    <property type="protein sequence ID" value="KXJ92962.1"/>
    <property type="molecule type" value="Genomic_DNA"/>
</dbReference>
<keyword evidence="2" id="KW-0732">Signal</keyword>
<evidence type="ECO:0000256" key="1">
    <source>
        <dbReference type="SAM" id="MobiDB-lite"/>
    </source>
</evidence>
<sequence length="92" mass="9897">MGTTALHCALYAVPFLSPTVWAPLSLSLCLSLCAPEEGLIIAPPPPPIPLQYPFPKPGPQATYSREPDTHTHTHTHTPHPKTIYDGGPFCVS</sequence>
<gene>
    <name evidence="3" type="ORF">Micbo1qcDRAFT_52305</name>
</gene>
<dbReference type="AlphaFoldDB" id="A0A136J732"/>